<sequence>MLRLLSIILLLCGLVAAGYAGSVLMDTYAPRDEMVEAATPQEMATEEAFEEAYAETAMPPALEEELAELEPLRSEEMMMEAPGDAPAAGPTRSLGADLPGGDVFPESVGSSPGFDAPPMTSRSANVMPQANESFVETLKSVPVAHETPSSAEYKRAFDVTLAIDSTGDDTAVDALPGRGNVIEGEALVSDRVEARLSGANFEIVSMSPEVQALSPLTENVWRWSVLPLTAGSHDLVFEIYAIDEDAVVPLRTFRDTVTVQVSGINRAIAFADQANPLFVLLGGLGSAIAGLIGVIRFFGRR</sequence>
<evidence type="ECO:0000313" key="2">
    <source>
        <dbReference type="EMBL" id="CUS57031.1"/>
    </source>
</evidence>
<feature type="transmembrane region" description="Helical" evidence="1">
    <location>
        <begin position="277"/>
        <end position="298"/>
    </location>
</feature>
<dbReference type="AlphaFoldDB" id="A0A160U0Q2"/>
<gene>
    <name evidence="2" type="ORF">MGWOODY_Hyp1585</name>
</gene>
<reference evidence="2" key="1">
    <citation type="submission" date="2015-10" db="EMBL/GenBank/DDBJ databases">
        <authorList>
            <person name="Gilbert D.G."/>
        </authorList>
    </citation>
    <scope>NUCLEOTIDE SEQUENCE</scope>
</reference>
<keyword evidence="1" id="KW-0812">Transmembrane</keyword>
<keyword evidence="1" id="KW-0472">Membrane</keyword>
<protein>
    <submittedName>
        <fullName evidence="2">Uncharacterized protein</fullName>
    </submittedName>
</protein>
<dbReference type="EMBL" id="CZQD01000035">
    <property type="protein sequence ID" value="CUS57031.1"/>
    <property type="molecule type" value="Genomic_DNA"/>
</dbReference>
<organism evidence="2">
    <name type="scientific">hydrothermal vent metagenome</name>
    <dbReference type="NCBI Taxonomy" id="652676"/>
    <lineage>
        <taxon>unclassified sequences</taxon>
        <taxon>metagenomes</taxon>
        <taxon>ecological metagenomes</taxon>
    </lineage>
</organism>
<evidence type="ECO:0000256" key="1">
    <source>
        <dbReference type="SAM" id="Phobius"/>
    </source>
</evidence>
<name>A0A160U0Q2_9ZZZZ</name>
<accession>A0A160U0Q2</accession>
<keyword evidence="1" id="KW-1133">Transmembrane helix</keyword>
<proteinExistence type="predicted"/>